<protein>
    <recommendedName>
        <fullName evidence="3">Chemotaxis protein CheA</fullName>
        <ecNumber evidence="2">2.7.13.3</ecNumber>
    </recommendedName>
</protein>
<evidence type="ECO:0000256" key="4">
    <source>
        <dbReference type="ARBA" id="ARBA00022500"/>
    </source>
</evidence>
<dbReference type="Gene3D" id="1.10.287.560">
    <property type="entry name" value="Histidine kinase CheA-like, homodimeric domain"/>
    <property type="match status" value="1"/>
</dbReference>
<keyword evidence="4" id="KW-0145">Chemotaxis</keyword>
<sequence length="694" mass="75608">MTTESRVRQAFIEEAREELLPELESALLELGHAPEDMELINRAFRALHTLKGSGAMFGFDRISELAHELETIFDNVRNGSFAVDNRLVELTLAAKDRFQMLVDDPGLDGPEVVADLLVAFRQITAETMTGEDAAAGGPEAPEGTPDISAWSLYHIRFKPRPGIFATGTNPLFLLDELHEMGAARVVAHVESVPVLDAMDPECCYTWWDILLATDQGQNAIQDVFIFVEDECDLAIGLLTDVLQPGREAPVFDRLAPVLLKDASIDIEGLRRMVSAEVVAGDRETDSASTAVKTGPGAVPSAEAGVSAPAAPAKTISSMRVQARKLDQLVNLVGELVIAQTRLSRLVDQHEDAALSEIAEVIERLSNDLRDTTLDIRMLPIGSSFGKFKRVVWDFSAQKGKEVDLVTEGAATELDKTVIERLDDPLVHLLRNSIDHGIETPEERERAGKPRHGRIVFSAEHAGGNVIITIADDGRGIDPEAVRAKAVERGLLASGAAPSEKEVLNFIFEPGFSTAGQISDMSGRGVGMDVVRQNITALRGKVSVSSIKGQGTTVRMTIPLTLAIIDGLEIRIDREHFIVPLAVVSECLEHHRRREGFISLRDQLVPFLRLREWFGIEGSPPQHEQVVVASLEKRMVGLVVDEIIGLQQAVIKNLGRAYKEIQGVSGATIQGDGGIALILDVEPLIQKAEQQGTER</sequence>
<dbReference type="InterPro" id="IPR008207">
    <property type="entry name" value="Sig_transdc_His_kin_Hpt_dom"/>
</dbReference>
<evidence type="ECO:0000256" key="11">
    <source>
        <dbReference type="ARBA" id="ARBA00035100"/>
    </source>
</evidence>
<dbReference type="Proteomes" id="UP000008561">
    <property type="component" value="Chromosome"/>
</dbReference>
<evidence type="ECO:0000256" key="8">
    <source>
        <dbReference type="ARBA" id="ARBA00022777"/>
    </source>
</evidence>
<dbReference type="KEGG" id="dol:Dole_0871"/>
<accession>A8ZVX2</accession>
<dbReference type="EC" id="2.7.13.3" evidence="2"/>
<dbReference type="InterPro" id="IPR036890">
    <property type="entry name" value="HATPase_C_sf"/>
</dbReference>
<dbReference type="SUPFAM" id="SSF47226">
    <property type="entry name" value="Histidine-containing phosphotransfer domain, HPT domain"/>
    <property type="match status" value="1"/>
</dbReference>
<dbReference type="RefSeq" id="WP_012174299.1">
    <property type="nucleotide sequence ID" value="NC_009943.1"/>
</dbReference>
<feature type="compositionally biased region" description="Low complexity" evidence="13">
    <location>
        <begin position="296"/>
        <end position="305"/>
    </location>
</feature>
<dbReference type="SUPFAM" id="SSF47384">
    <property type="entry name" value="Homodimeric domain of signal transducing histidine kinase"/>
    <property type="match status" value="1"/>
</dbReference>
<dbReference type="InterPro" id="IPR004105">
    <property type="entry name" value="CheA-like_dim"/>
</dbReference>
<evidence type="ECO:0000259" key="14">
    <source>
        <dbReference type="PROSITE" id="PS50109"/>
    </source>
</evidence>
<proteinExistence type="predicted"/>
<dbReference type="AlphaFoldDB" id="A8ZVX2"/>
<dbReference type="CDD" id="cd00088">
    <property type="entry name" value="HPT"/>
    <property type="match status" value="1"/>
</dbReference>
<comment type="function">
    <text evidence="11">Involved in the transmission of sensory signals from the chemoreceptors to the flagellar motors. CheA is autophosphorylated; it can transfer its phosphate group to either CheB or CheY.</text>
</comment>
<dbReference type="InterPro" id="IPR003594">
    <property type="entry name" value="HATPase_dom"/>
</dbReference>
<dbReference type="InterPro" id="IPR005467">
    <property type="entry name" value="His_kinase_dom"/>
</dbReference>
<evidence type="ECO:0000256" key="6">
    <source>
        <dbReference type="ARBA" id="ARBA00022679"/>
    </source>
</evidence>
<keyword evidence="5 12" id="KW-0597">Phosphoprotein</keyword>
<evidence type="ECO:0000256" key="13">
    <source>
        <dbReference type="SAM" id="MobiDB-lite"/>
    </source>
</evidence>
<dbReference type="HOGENOM" id="CLU_000650_3_6_7"/>
<evidence type="ECO:0000256" key="10">
    <source>
        <dbReference type="ARBA" id="ARBA00023012"/>
    </source>
</evidence>
<keyword evidence="10" id="KW-0902">Two-component regulatory system</keyword>
<evidence type="ECO:0000256" key="3">
    <source>
        <dbReference type="ARBA" id="ARBA00021495"/>
    </source>
</evidence>
<dbReference type="Pfam" id="PF01627">
    <property type="entry name" value="Hpt"/>
    <property type="match status" value="1"/>
</dbReference>
<dbReference type="Gene3D" id="3.30.565.10">
    <property type="entry name" value="Histidine kinase-like ATPase, C-terminal domain"/>
    <property type="match status" value="1"/>
</dbReference>
<dbReference type="CDD" id="cd16916">
    <property type="entry name" value="HATPase_CheA-like"/>
    <property type="match status" value="1"/>
</dbReference>
<dbReference type="PANTHER" id="PTHR43395:SF10">
    <property type="entry name" value="CHEMOTAXIS PROTEIN CHEA"/>
    <property type="match status" value="1"/>
</dbReference>
<gene>
    <name evidence="17" type="ordered locus">Dole_0871</name>
</gene>
<evidence type="ECO:0000313" key="18">
    <source>
        <dbReference type="Proteomes" id="UP000008561"/>
    </source>
</evidence>
<dbReference type="InterPro" id="IPR004358">
    <property type="entry name" value="Sig_transdc_His_kin-like_C"/>
</dbReference>
<dbReference type="SUPFAM" id="SSF50341">
    <property type="entry name" value="CheW-like"/>
    <property type="match status" value="1"/>
</dbReference>
<dbReference type="EMBL" id="CP000859">
    <property type="protein sequence ID" value="ABW66681.1"/>
    <property type="molecule type" value="Genomic_DNA"/>
</dbReference>
<dbReference type="GO" id="GO:0005524">
    <property type="term" value="F:ATP binding"/>
    <property type="evidence" value="ECO:0007669"/>
    <property type="project" value="UniProtKB-KW"/>
</dbReference>
<dbReference type="InterPro" id="IPR037006">
    <property type="entry name" value="CheA-like_homodim_sf"/>
</dbReference>
<dbReference type="SMART" id="SM00387">
    <property type="entry name" value="HATPase_c"/>
    <property type="match status" value="1"/>
</dbReference>
<evidence type="ECO:0000256" key="7">
    <source>
        <dbReference type="ARBA" id="ARBA00022741"/>
    </source>
</evidence>
<feature type="modified residue" description="Phosphohistidine" evidence="12">
    <location>
        <position position="48"/>
    </location>
</feature>
<dbReference type="InterPro" id="IPR036061">
    <property type="entry name" value="CheW-like_dom_sf"/>
</dbReference>
<dbReference type="PRINTS" id="PR00344">
    <property type="entry name" value="BCTRLSENSOR"/>
</dbReference>
<keyword evidence="7" id="KW-0547">Nucleotide-binding</keyword>
<keyword evidence="8 17" id="KW-0418">Kinase</keyword>
<reference evidence="17 18" key="1">
    <citation type="submission" date="2007-10" db="EMBL/GenBank/DDBJ databases">
        <title>Complete sequence of Desulfococcus oleovorans Hxd3.</title>
        <authorList>
            <consortium name="US DOE Joint Genome Institute"/>
            <person name="Copeland A."/>
            <person name="Lucas S."/>
            <person name="Lapidus A."/>
            <person name="Barry K."/>
            <person name="Glavina del Rio T."/>
            <person name="Dalin E."/>
            <person name="Tice H."/>
            <person name="Pitluck S."/>
            <person name="Kiss H."/>
            <person name="Brettin T."/>
            <person name="Bruce D."/>
            <person name="Detter J.C."/>
            <person name="Han C."/>
            <person name="Schmutz J."/>
            <person name="Larimer F."/>
            <person name="Land M."/>
            <person name="Hauser L."/>
            <person name="Kyrpides N."/>
            <person name="Kim E."/>
            <person name="Wawrik B."/>
            <person name="Richardson P."/>
        </authorList>
    </citation>
    <scope>NUCLEOTIDE SEQUENCE [LARGE SCALE GENOMIC DNA]</scope>
    <source>
        <strain evidence="18">DSM 6200 / JCM 39069 / Hxd3</strain>
    </source>
</reference>
<feature type="region of interest" description="Disordered" evidence="13">
    <location>
        <begin position="284"/>
        <end position="305"/>
    </location>
</feature>
<dbReference type="eggNOG" id="COG0643">
    <property type="taxonomic scope" value="Bacteria"/>
</dbReference>
<dbReference type="InterPro" id="IPR036641">
    <property type="entry name" value="HPT_dom_sf"/>
</dbReference>
<dbReference type="eggNOG" id="COG2198">
    <property type="taxonomic scope" value="Bacteria"/>
</dbReference>
<dbReference type="Pfam" id="PF02895">
    <property type="entry name" value="H-kinase_dim"/>
    <property type="match status" value="1"/>
</dbReference>
<dbReference type="Pfam" id="PF02518">
    <property type="entry name" value="HATPase_c"/>
    <property type="match status" value="1"/>
</dbReference>
<evidence type="ECO:0000259" key="15">
    <source>
        <dbReference type="PROSITE" id="PS50851"/>
    </source>
</evidence>
<dbReference type="Gene3D" id="2.30.30.40">
    <property type="entry name" value="SH3 Domains"/>
    <property type="match status" value="1"/>
</dbReference>
<dbReference type="InterPro" id="IPR002545">
    <property type="entry name" value="CheW-lke_dom"/>
</dbReference>
<dbReference type="GO" id="GO:0005737">
    <property type="term" value="C:cytoplasm"/>
    <property type="evidence" value="ECO:0007669"/>
    <property type="project" value="InterPro"/>
</dbReference>
<dbReference type="InterPro" id="IPR036097">
    <property type="entry name" value="HisK_dim/P_sf"/>
</dbReference>
<dbReference type="GO" id="GO:0006935">
    <property type="term" value="P:chemotaxis"/>
    <property type="evidence" value="ECO:0007669"/>
    <property type="project" value="UniProtKB-KW"/>
</dbReference>
<dbReference type="OrthoDB" id="9803176at2"/>
<evidence type="ECO:0000256" key="5">
    <source>
        <dbReference type="ARBA" id="ARBA00022553"/>
    </source>
</evidence>
<organism evidence="17 18">
    <name type="scientific">Desulfosudis oleivorans (strain DSM 6200 / JCM 39069 / Hxd3)</name>
    <name type="common">Desulfococcus oleovorans</name>
    <dbReference type="NCBI Taxonomy" id="96561"/>
    <lineage>
        <taxon>Bacteria</taxon>
        <taxon>Pseudomonadati</taxon>
        <taxon>Thermodesulfobacteriota</taxon>
        <taxon>Desulfobacteria</taxon>
        <taxon>Desulfobacterales</taxon>
        <taxon>Desulfosudaceae</taxon>
        <taxon>Desulfosudis</taxon>
    </lineage>
</organism>
<dbReference type="PANTHER" id="PTHR43395">
    <property type="entry name" value="SENSOR HISTIDINE KINASE CHEA"/>
    <property type="match status" value="1"/>
</dbReference>
<evidence type="ECO:0000259" key="16">
    <source>
        <dbReference type="PROSITE" id="PS50894"/>
    </source>
</evidence>
<dbReference type="InterPro" id="IPR051315">
    <property type="entry name" value="Bact_Chemotaxis_CheA"/>
</dbReference>
<dbReference type="PROSITE" id="PS50109">
    <property type="entry name" value="HIS_KIN"/>
    <property type="match status" value="1"/>
</dbReference>
<evidence type="ECO:0000256" key="12">
    <source>
        <dbReference type="PROSITE-ProRule" id="PRU00110"/>
    </source>
</evidence>
<comment type="catalytic activity">
    <reaction evidence="1">
        <text>ATP + protein L-histidine = ADP + protein N-phospho-L-histidine.</text>
        <dbReference type="EC" id="2.7.13.3"/>
    </reaction>
</comment>
<dbReference type="Pfam" id="PF01584">
    <property type="entry name" value="CheW"/>
    <property type="match status" value="1"/>
</dbReference>
<evidence type="ECO:0000256" key="9">
    <source>
        <dbReference type="ARBA" id="ARBA00022840"/>
    </source>
</evidence>
<name>A8ZVX2_DESOH</name>
<keyword evidence="6" id="KW-0808">Transferase</keyword>
<feature type="domain" description="CheW-like" evidence="15">
    <location>
        <begin position="540"/>
        <end position="689"/>
    </location>
</feature>
<dbReference type="PROSITE" id="PS50851">
    <property type="entry name" value="CHEW"/>
    <property type="match status" value="1"/>
</dbReference>
<evidence type="ECO:0000256" key="1">
    <source>
        <dbReference type="ARBA" id="ARBA00000085"/>
    </source>
</evidence>
<dbReference type="SMART" id="SM00260">
    <property type="entry name" value="CheW"/>
    <property type="match status" value="1"/>
</dbReference>
<dbReference type="PROSITE" id="PS50894">
    <property type="entry name" value="HPT"/>
    <property type="match status" value="1"/>
</dbReference>
<keyword evidence="18" id="KW-1185">Reference proteome</keyword>
<dbReference type="SMART" id="SM00073">
    <property type="entry name" value="HPT"/>
    <property type="match status" value="1"/>
</dbReference>
<dbReference type="SMART" id="SM01231">
    <property type="entry name" value="H-kinase_dim"/>
    <property type="match status" value="1"/>
</dbReference>
<dbReference type="GO" id="GO:0000155">
    <property type="term" value="F:phosphorelay sensor kinase activity"/>
    <property type="evidence" value="ECO:0007669"/>
    <property type="project" value="InterPro"/>
</dbReference>
<dbReference type="Gene3D" id="1.20.120.160">
    <property type="entry name" value="HPT domain"/>
    <property type="match status" value="1"/>
</dbReference>
<dbReference type="STRING" id="96561.Dole_0871"/>
<keyword evidence="9" id="KW-0067">ATP-binding</keyword>
<evidence type="ECO:0000313" key="17">
    <source>
        <dbReference type="EMBL" id="ABW66681.1"/>
    </source>
</evidence>
<feature type="domain" description="HPt" evidence="16">
    <location>
        <begin position="8"/>
        <end position="105"/>
    </location>
</feature>
<dbReference type="FunFam" id="3.30.565.10:FF:000016">
    <property type="entry name" value="Chemotaxis protein CheA, putative"/>
    <property type="match status" value="1"/>
</dbReference>
<feature type="domain" description="Histidine kinase" evidence="14">
    <location>
        <begin position="361"/>
        <end position="561"/>
    </location>
</feature>
<dbReference type="SUPFAM" id="SSF55874">
    <property type="entry name" value="ATPase domain of HSP90 chaperone/DNA topoisomerase II/histidine kinase"/>
    <property type="match status" value="1"/>
</dbReference>
<evidence type="ECO:0000256" key="2">
    <source>
        <dbReference type="ARBA" id="ARBA00012438"/>
    </source>
</evidence>